<feature type="domain" description="Epoxide hydrolase N-terminal" evidence="4">
    <location>
        <begin position="19"/>
        <end position="130"/>
    </location>
</feature>
<dbReference type="EMBL" id="JAPZBU010000003">
    <property type="protein sequence ID" value="KAJ5414577.1"/>
    <property type="molecule type" value="Genomic_DNA"/>
</dbReference>
<dbReference type="Proteomes" id="UP001147747">
    <property type="component" value="Unassembled WGS sequence"/>
</dbReference>
<reference evidence="5" key="1">
    <citation type="submission" date="2022-12" db="EMBL/GenBank/DDBJ databases">
        <authorList>
            <person name="Petersen C."/>
        </authorList>
    </citation>
    <scope>NUCLEOTIDE SEQUENCE</scope>
    <source>
        <strain evidence="5">IBT 29677</strain>
    </source>
</reference>
<dbReference type="GeneID" id="81364821"/>
<dbReference type="OrthoDB" id="7130006at2759"/>
<keyword evidence="6" id="KW-1185">Reference proteome</keyword>
<dbReference type="GO" id="GO:0097176">
    <property type="term" value="P:epoxide metabolic process"/>
    <property type="evidence" value="ECO:0007669"/>
    <property type="project" value="TreeGrafter"/>
</dbReference>
<name>A0A9W9WC20_9EURO</name>
<dbReference type="AlphaFoldDB" id="A0A9W9WC20"/>
<accession>A0A9W9WC20</accession>
<gene>
    <name evidence="5" type="ORF">N7509_001204</name>
</gene>
<sequence>MVLKSPIPLDQLKFNVPVRYKLHVDRKLLDITRKKLALSRYPEEQSDFGENNWAQGANVSRVKQLAEHWQNKYDWETQENLLNDAFNHFIVKLDVPGYGSLVLHYTHTRAHNDKGIPLLFSHGWPGSFVEAMRIVEPLSKPKNAEDQAFHVVAPSIPGFGFSPAPVKSGVGPNVVARAYKILMTEVLGGRFWIIHYSFYGYPVSGGSQSSAFEYVPVPPPTIISAPVAYLRWCFSAFTYSAFEHKALQVRRNFEHDQSGYLEQQKTRPQTLGFALGDSPVGLLAWFVEKIHDWADVHDAFSDDDIITLVMMHWIQGATPALRFYREAFGRDMREAEKTFESYVSAPTGVSMYAKEQLHCPRDWANQVANIQFWREYEKGGHFSSLERPDIFVKDVRGFFSSQTVLKTLAS</sequence>
<dbReference type="PANTHER" id="PTHR21661:SF35">
    <property type="entry name" value="EPOXIDE HYDROLASE"/>
    <property type="match status" value="1"/>
</dbReference>
<dbReference type="InterPro" id="IPR016292">
    <property type="entry name" value="Epoxide_hydrolase"/>
</dbReference>
<keyword evidence="2" id="KW-0058">Aromatic hydrocarbons catabolism</keyword>
<dbReference type="GO" id="GO:0004301">
    <property type="term" value="F:epoxide hydrolase activity"/>
    <property type="evidence" value="ECO:0007669"/>
    <property type="project" value="TreeGrafter"/>
</dbReference>
<dbReference type="GO" id="GO:0017000">
    <property type="term" value="P:antibiotic biosynthetic process"/>
    <property type="evidence" value="ECO:0007669"/>
    <property type="project" value="UniProtKB-ARBA"/>
</dbReference>
<proteinExistence type="inferred from homology"/>
<organism evidence="5 6">
    <name type="scientific">Penicillium cosmopolitanum</name>
    <dbReference type="NCBI Taxonomy" id="1131564"/>
    <lineage>
        <taxon>Eukaryota</taxon>
        <taxon>Fungi</taxon>
        <taxon>Dikarya</taxon>
        <taxon>Ascomycota</taxon>
        <taxon>Pezizomycotina</taxon>
        <taxon>Eurotiomycetes</taxon>
        <taxon>Eurotiomycetidae</taxon>
        <taxon>Eurotiales</taxon>
        <taxon>Aspergillaceae</taxon>
        <taxon>Penicillium</taxon>
    </lineage>
</organism>
<evidence type="ECO:0000313" key="6">
    <source>
        <dbReference type="Proteomes" id="UP001147747"/>
    </source>
</evidence>
<evidence type="ECO:0000313" key="5">
    <source>
        <dbReference type="EMBL" id="KAJ5414577.1"/>
    </source>
</evidence>
<keyword evidence="3 5" id="KW-0378">Hydrolase</keyword>
<dbReference type="Pfam" id="PF06441">
    <property type="entry name" value="EHN"/>
    <property type="match status" value="1"/>
</dbReference>
<evidence type="ECO:0000256" key="2">
    <source>
        <dbReference type="ARBA" id="ARBA00022797"/>
    </source>
</evidence>
<dbReference type="GO" id="GO:0072330">
    <property type="term" value="P:monocarboxylic acid biosynthetic process"/>
    <property type="evidence" value="ECO:0007669"/>
    <property type="project" value="UniProtKB-ARBA"/>
</dbReference>
<dbReference type="Gene3D" id="3.40.50.1820">
    <property type="entry name" value="alpha/beta hydrolase"/>
    <property type="match status" value="1"/>
</dbReference>
<dbReference type="InterPro" id="IPR010497">
    <property type="entry name" value="Epoxide_hydro_N"/>
</dbReference>
<evidence type="ECO:0000256" key="3">
    <source>
        <dbReference type="ARBA" id="ARBA00022801"/>
    </source>
</evidence>
<evidence type="ECO:0000259" key="4">
    <source>
        <dbReference type="Pfam" id="PF06441"/>
    </source>
</evidence>
<reference evidence="5" key="2">
    <citation type="journal article" date="2023" name="IMA Fungus">
        <title>Comparative genomic study of the Penicillium genus elucidates a diverse pangenome and 15 lateral gene transfer events.</title>
        <authorList>
            <person name="Petersen C."/>
            <person name="Sorensen T."/>
            <person name="Nielsen M.R."/>
            <person name="Sondergaard T.E."/>
            <person name="Sorensen J.L."/>
            <person name="Fitzpatrick D.A."/>
            <person name="Frisvad J.C."/>
            <person name="Nielsen K.L."/>
        </authorList>
    </citation>
    <scope>NUCLEOTIDE SEQUENCE</scope>
    <source>
        <strain evidence="5">IBT 29677</strain>
    </source>
</reference>
<dbReference type="InterPro" id="IPR000639">
    <property type="entry name" value="Epox_hydrolase-like"/>
</dbReference>
<comment type="similarity">
    <text evidence="1">Belongs to the peptidase S33 family.</text>
</comment>
<dbReference type="SUPFAM" id="SSF53474">
    <property type="entry name" value="alpha/beta-Hydrolases"/>
    <property type="match status" value="1"/>
</dbReference>
<comment type="caution">
    <text evidence="5">The sequence shown here is derived from an EMBL/GenBank/DDBJ whole genome shotgun (WGS) entry which is preliminary data.</text>
</comment>
<dbReference type="InterPro" id="IPR029058">
    <property type="entry name" value="AB_hydrolase_fold"/>
</dbReference>
<dbReference type="PANTHER" id="PTHR21661">
    <property type="entry name" value="EPOXIDE HYDROLASE 1-RELATED"/>
    <property type="match status" value="1"/>
</dbReference>
<dbReference type="PRINTS" id="PR00412">
    <property type="entry name" value="EPOXHYDRLASE"/>
</dbReference>
<evidence type="ECO:0000256" key="1">
    <source>
        <dbReference type="ARBA" id="ARBA00010088"/>
    </source>
</evidence>
<dbReference type="PIRSF" id="PIRSF001112">
    <property type="entry name" value="Epoxide_hydrolase"/>
    <property type="match status" value="1"/>
</dbReference>
<protein>
    <submittedName>
        <fullName evidence="5">Alpha/Beta hydrolase protein</fullName>
    </submittedName>
</protein>
<dbReference type="RefSeq" id="XP_056494423.1">
    <property type="nucleotide sequence ID" value="XM_056625841.1"/>
</dbReference>